<evidence type="ECO:0000256" key="1">
    <source>
        <dbReference type="ARBA" id="ARBA00004123"/>
    </source>
</evidence>
<feature type="region of interest" description="Disordered" evidence="4">
    <location>
        <begin position="1"/>
        <end position="63"/>
    </location>
</feature>
<dbReference type="InterPro" id="IPR007148">
    <property type="entry name" value="SSU_processome_Utp12"/>
</dbReference>
<reference evidence="6" key="1">
    <citation type="submission" date="2022-07" db="EMBL/GenBank/DDBJ databases">
        <title>Genome Sequence of Physisporinus lineatus.</title>
        <authorList>
            <person name="Buettner E."/>
        </authorList>
    </citation>
    <scope>NUCLEOTIDE SEQUENCE</scope>
    <source>
        <strain evidence="6">VT162</strain>
    </source>
</reference>
<comment type="similarity">
    <text evidence="3">Belongs to the UTP5 family.</text>
</comment>
<dbReference type="GO" id="GO:0005730">
    <property type="term" value="C:nucleolus"/>
    <property type="evidence" value="ECO:0007669"/>
    <property type="project" value="TreeGrafter"/>
</dbReference>
<feature type="compositionally biased region" description="Basic and acidic residues" evidence="4">
    <location>
        <begin position="113"/>
        <end position="124"/>
    </location>
</feature>
<dbReference type="EMBL" id="JANAWD010000032">
    <property type="protein sequence ID" value="KAJ3490136.1"/>
    <property type="molecule type" value="Genomic_DNA"/>
</dbReference>
<organism evidence="6 7">
    <name type="scientific">Meripilus lineatus</name>
    <dbReference type="NCBI Taxonomy" id="2056292"/>
    <lineage>
        <taxon>Eukaryota</taxon>
        <taxon>Fungi</taxon>
        <taxon>Dikarya</taxon>
        <taxon>Basidiomycota</taxon>
        <taxon>Agaricomycotina</taxon>
        <taxon>Agaricomycetes</taxon>
        <taxon>Polyporales</taxon>
        <taxon>Meripilaceae</taxon>
        <taxon>Meripilus</taxon>
    </lineage>
</organism>
<comment type="caution">
    <text evidence="6">The sequence shown here is derived from an EMBL/GenBank/DDBJ whole genome shotgun (WGS) entry which is preliminary data.</text>
</comment>
<dbReference type="InterPro" id="IPR052414">
    <property type="entry name" value="U3_snoRNA-assoc_WDR"/>
</dbReference>
<protein>
    <recommendedName>
        <fullName evidence="5">Small-subunit processome Utp12 domain-containing protein</fullName>
    </recommendedName>
</protein>
<feature type="domain" description="Small-subunit processome Utp12" evidence="5">
    <location>
        <begin position="160"/>
        <end position="276"/>
    </location>
</feature>
<feature type="compositionally biased region" description="Acidic residues" evidence="4">
    <location>
        <begin position="355"/>
        <end position="385"/>
    </location>
</feature>
<feature type="compositionally biased region" description="Polar residues" evidence="4">
    <location>
        <begin position="24"/>
        <end position="38"/>
    </location>
</feature>
<keyword evidence="7" id="KW-1185">Reference proteome</keyword>
<feature type="compositionally biased region" description="Acidic residues" evidence="4">
    <location>
        <begin position="396"/>
        <end position="413"/>
    </location>
</feature>
<proteinExistence type="inferred from homology"/>
<feature type="compositionally biased region" description="Basic residues" evidence="4">
    <location>
        <begin position="1"/>
        <end position="16"/>
    </location>
</feature>
<feature type="compositionally biased region" description="Acidic residues" evidence="4">
    <location>
        <begin position="338"/>
        <end position="347"/>
    </location>
</feature>
<dbReference type="Pfam" id="PF04003">
    <property type="entry name" value="Utp12"/>
    <property type="match status" value="1"/>
</dbReference>
<comment type="subcellular location">
    <subcellularLocation>
        <location evidence="1">Nucleus</location>
    </subcellularLocation>
</comment>
<feature type="compositionally biased region" description="Basic residues" evidence="4">
    <location>
        <begin position="296"/>
        <end position="314"/>
    </location>
</feature>
<sequence length="413" mass="43859">MPLAPPKKKARSKPPKSRPVSVSAITQPVTQNSSSLSLGATLGEDKDGAKTISNKRYTESRSVAIRSGIELGQDAAMDDTQTADADGILDVDLAELSLGQRLTALSGNPVGPLDDHSDSDERVEPSGSKDSASKENDPPPASVPASSLTRTLIQALHSSDAGLLEACLTHTNATLIQNTVQRLPPQLAVPLITACVERLGRGKGVGRGKGGGAAAGAQRATGLVRWIRAVLIIHGGHLLTLPDLVARLAGLHTTLTTRLTLQDSLHSLSGRLDMVISQIELRSSTAPAPLPLPGKGKGKGKAKQQRIKNAKPIRKYVEGESEEDEPEWAGVDVQVESAGEEGSVEDVELGRSDREEEEAETSDEEEEESEQEDEEDDEDEDEDSDFGGGTKLNGFIDDEAEEFSAEDDEDESD</sequence>
<feature type="region of interest" description="Disordered" evidence="4">
    <location>
        <begin position="285"/>
        <end position="413"/>
    </location>
</feature>
<dbReference type="PANTHER" id="PTHR44267:SF1">
    <property type="entry name" value="WD REPEAT-CONTAINING PROTEIN 43"/>
    <property type="match status" value="1"/>
</dbReference>
<evidence type="ECO:0000256" key="3">
    <source>
        <dbReference type="ARBA" id="ARBA00038335"/>
    </source>
</evidence>
<dbReference type="GO" id="GO:0000462">
    <property type="term" value="P:maturation of SSU-rRNA from tricistronic rRNA transcript (SSU-rRNA, 5.8S rRNA, LSU-rRNA)"/>
    <property type="evidence" value="ECO:0007669"/>
    <property type="project" value="TreeGrafter"/>
</dbReference>
<dbReference type="PANTHER" id="PTHR44267">
    <property type="entry name" value="WD REPEAT-CONTAINING PROTEIN 43"/>
    <property type="match status" value="1"/>
</dbReference>
<name>A0AAD5VBN1_9APHY</name>
<accession>A0AAD5VBN1</accession>
<gene>
    <name evidence="6" type="ORF">NLI96_g1641</name>
</gene>
<evidence type="ECO:0000313" key="7">
    <source>
        <dbReference type="Proteomes" id="UP001212997"/>
    </source>
</evidence>
<evidence type="ECO:0000259" key="5">
    <source>
        <dbReference type="Pfam" id="PF04003"/>
    </source>
</evidence>
<feature type="region of interest" description="Disordered" evidence="4">
    <location>
        <begin position="104"/>
        <end position="147"/>
    </location>
</feature>
<dbReference type="Proteomes" id="UP001212997">
    <property type="component" value="Unassembled WGS sequence"/>
</dbReference>
<keyword evidence="2" id="KW-0539">Nucleus</keyword>
<evidence type="ECO:0000256" key="2">
    <source>
        <dbReference type="ARBA" id="ARBA00023242"/>
    </source>
</evidence>
<evidence type="ECO:0000256" key="4">
    <source>
        <dbReference type="SAM" id="MobiDB-lite"/>
    </source>
</evidence>
<dbReference type="AlphaFoldDB" id="A0AAD5VBN1"/>
<evidence type="ECO:0000313" key="6">
    <source>
        <dbReference type="EMBL" id="KAJ3490136.1"/>
    </source>
</evidence>